<proteinExistence type="predicted"/>
<dbReference type="Pfam" id="PF04296">
    <property type="entry name" value="YlxR"/>
    <property type="match status" value="1"/>
</dbReference>
<dbReference type="AlphaFoldDB" id="A0A9X0YRL6"/>
<dbReference type="RefSeq" id="WP_149476340.1">
    <property type="nucleotide sequence ID" value="NZ_JAGGMB010000005.1"/>
</dbReference>
<organism evidence="2 3">
    <name type="scientific">Oceanobacillus polygoni</name>
    <dbReference type="NCBI Taxonomy" id="1235259"/>
    <lineage>
        <taxon>Bacteria</taxon>
        <taxon>Bacillati</taxon>
        <taxon>Bacillota</taxon>
        <taxon>Bacilli</taxon>
        <taxon>Bacillales</taxon>
        <taxon>Bacillaceae</taxon>
        <taxon>Oceanobacillus</taxon>
    </lineage>
</organism>
<feature type="domain" description="YlxR" evidence="1">
    <location>
        <begin position="10"/>
        <end position="84"/>
    </location>
</feature>
<protein>
    <submittedName>
        <fullName evidence="2">RNA-binding protein YlxR (DUF448 family)</fullName>
    </submittedName>
</protein>
<evidence type="ECO:0000313" key="3">
    <source>
        <dbReference type="Proteomes" id="UP001138793"/>
    </source>
</evidence>
<keyword evidence="3" id="KW-1185">Reference proteome</keyword>
<name>A0A9X0YRL6_9BACI</name>
<accession>A0A9X0YRL6</accession>
<gene>
    <name evidence="2" type="ORF">J2Z64_001948</name>
</gene>
<dbReference type="NCBIfam" id="NF047356">
    <property type="entry name" value="RNA_bind_RnpM"/>
    <property type="match status" value="1"/>
</dbReference>
<evidence type="ECO:0000259" key="1">
    <source>
        <dbReference type="Pfam" id="PF04296"/>
    </source>
</evidence>
<comment type="caution">
    <text evidence="2">The sequence shown here is derived from an EMBL/GenBank/DDBJ whole genome shotgun (WGS) entry which is preliminary data.</text>
</comment>
<dbReference type="InterPro" id="IPR037465">
    <property type="entry name" value="YlxR"/>
</dbReference>
<dbReference type="InterPro" id="IPR035931">
    <property type="entry name" value="YlxR-like_sf"/>
</dbReference>
<evidence type="ECO:0000313" key="2">
    <source>
        <dbReference type="EMBL" id="MBP2077693.1"/>
    </source>
</evidence>
<dbReference type="InterPro" id="IPR007393">
    <property type="entry name" value="YlxR_dom"/>
</dbReference>
<dbReference type="SUPFAM" id="SSF64376">
    <property type="entry name" value="YlxR-like"/>
    <property type="match status" value="1"/>
</dbReference>
<dbReference type="Proteomes" id="UP001138793">
    <property type="component" value="Unassembled WGS sequence"/>
</dbReference>
<dbReference type="EMBL" id="JAGGMB010000005">
    <property type="protein sequence ID" value="MBP2077693.1"/>
    <property type="molecule type" value="Genomic_DNA"/>
</dbReference>
<dbReference type="CDD" id="cd00279">
    <property type="entry name" value="YlxR"/>
    <property type="match status" value="1"/>
</dbReference>
<dbReference type="OrthoDB" id="9813251at2"/>
<dbReference type="Gene3D" id="3.30.1230.10">
    <property type="entry name" value="YlxR-like"/>
    <property type="match status" value="1"/>
</dbReference>
<dbReference type="PANTHER" id="PTHR34215">
    <property type="entry name" value="BLL0784 PROTEIN"/>
    <property type="match status" value="1"/>
</dbReference>
<reference evidence="2" key="1">
    <citation type="submission" date="2021-03" db="EMBL/GenBank/DDBJ databases">
        <title>Genomic Encyclopedia of Type Strains, Phase IV (KMG-IV): sequencing the most valuable type-strain genomes for metagenomic binning, comparative biology and taxonomic classification.</title>
        <authorList>
            <person name="Goeker M."/>
        </authorList>
    </citation>
    <scope>NUCLEOTIDE SEQUENCE</scope>
    <source>
        <strain evidence="2">DSM 107338</strain>
    </source>
</reference>
<dbReference type="PANTHER" id="PTHR34215:SF1">
    <property type="entry name" value="YLXR DOMAIN-CONTAINING PROTEIN"/>
    <property type="match status" value="1"/>
</dbReference>
<sequence length="93" mass="10675">MVKKRKVPERKCVVTNESKPKKHLIRIVRNKDGEVFVDPTGKKNGRGAYLSRDLDVIQKAEKSNVLNRTLNTEVDTAIFEELKQLIDGKQNEK</sequence>